<organism evidence="2">
    <name type="scientific">marine sediment metagenome</name>
    <dbReference type="NCBI Taxonomy" id="412755"/>
    <lineage>
        <taxon>unclassified sequences</taxon>
        <taxon>metagenomes</taxon>
        <taxon>ecological metagenomes</taxon>
    </lineage>
</organism>
<gene>
    <name evidence="2" type="ORF">LCGC14_0245200</name>
</gene>
<reference evidence="2" key="1">
    <citation type="journal article" date="2015" name="Nature">
        <title>Complex archaea that bridge the gap between prokaryotes and eukaryotes.</title>
        <authorList>
            <person name="Spang A."/>
            <person name="Saw J.H."/>
            <person name="Jorgensen S.L."/>
            <person name="Zaremba-Niedzwiedzka K."/>
            <person name="Martijn J."/>
            <person name="Lind A.E."/>
            <person name="van Eijk R."/>
            <person name="Schleper C."/>
            <person name="Guy L."/>
            <person name="Ettema T.J."/>
        </authorList>
    </citation>
    <scope>NUCLEOTIDE SEQUENCE</scope>
</reference>
<protein>
    <recommendedName>
        <fullName evidence="1">Spore protein YkvP/CgeB glycosyl transferase-like domain-containing protein</fullName>
    </recommendedName>
</protein>
<proteinExistence type="predicted"/>
<dbReference type="AlphaFoldDB" id="A0A0F9XB78"/>
<sequence length="335" mass="37020">MKVAIMAPFNDKRSTIYGVLDGLRAGGHTWVEIETNKNALVKSHSYVNYVTSLAEGCDTTIIGKGTVIPLGVYTALVNALPDTTYLTFDSVSGNGCGPPGRPDEIGKRGLLCDRILLTGSEGARWFRNNGFKGRIAQIYQGCRHSLWRPQNLDVPRTNPDQIAFLGSANYKGDGGRRAKISALARNGFRVHHNKRIFHEDASKLYYNSGICLNMVCGTPGEGDTPVGITSNRLVRLLTSSGFALSERNTDVAASFEEGNQLVTFNFGDVPDLLEKARYWMDKDQSKERLEIARRGWEWSANWGWDQQMEKMMKFISGEDVPADGAASSWVGTLRD</sequence>
<evidence type="ECO:0000259" key="1">
    <source>
        <dbReference type="Pfam" id="PF13524"/>
    </source>
</evidence>
<comment type="caution">
    <text evidence="2">The sequence shown here is derived from an EMBL/GenBank/DDBJ whole genome shotgun (WGS) entry which is preliminary data.</text>
</comment>
<name>A0A0F9XB78_9ZZZZ</name>
<dbReference type="EMBL" id="LAZR01000125">
    <property type="protein sequence ID" value="KKN88913.1"/>
    <property type="molecule type" value="Genomic_DNA"/>
</dbReference>
<evidence type="ECO:0000313" key="2">
    <source>
        <dbReference type="EMBL" id="KKN88913.1"/>
    </source>
</evidence>
<dbReference type="InterPro" id="IPR055259">
    <property type="entry name" value="YkvP/CgeB_Glyco_trans-like"/>
</dbReference>
<accession>A0A0F9XB78</accession>
<feature type="domain" description="Spore protein YkvP/CgeB glycosyl transferase-like" evidence="1">
    <location>
        <begin position="179"/>
        <end position="312"/>
    </location>
</feature>
<dbReference type="Pfam" id="PF13524">
    <property type="entry name" value="Glyco_trans_1_2"/>
    <property type="match status" value="1"/>
</dbReference>